<dbReference type="SUPFAM" id="SSF141371">
    <property type="entry name" value="PilZ domain-like"/>
    <property type="match status" value="1"/>
</dbReference>
<protein>
    <recommendedName>
        <fullName evidence="1">PilZ domain-containing protein</fullName>
    </recommendedName>
</protein>
<dbReference type="OrthoDB" id="9777436at2"/>
<proteinExistence type="predicted"/>
<dbReference type="GO" id="GO:0035438">
    <property type="term" value="F:cyclic-di-GMP binding"/>
    <property type="evidence" value="ECO:0007669"/>
    <property type="project" value="InterPro"/>
</dbReference>
<keyword evidence="3" id="KW-1185">Reference proteome</keyword>
<dbReference type="Proteomes" id="UP000078390">
    <property type="component" value="Unassembled WGS sequence"/>
</dbReference>
<dbReference type="InterPro" id="IPR009875">
    <property type="entry name" value="PilZ_domain"/>
</dbReference>
<dbReference type="Gene3D" id="2.40.10.220">
    <property type="entry name" value="predicted glycosyltransferase like domains"/>
    <property type="match status" value="1"/>
</dbReference>
<sequence>MWEPWEGGYEVNRDPLYIEALLKEVKEAAYWVIFVSGTFRSGPTLLLHITDEQLIFDYPRPWLPGLASARVIYRDASNIEHFFRVEIIRESKKDKYIYTTKPKAVYRLERRMYYRVPTPPGSKASFKWREEELLGEVRDISAGGLAIIKPNQKVPEREILTEGRLDLLLSATRRFGSIEIPKAEVVRCQNSPDGVLLGIKFHINDKNREEIIRYVIQREIEMRKAKSRE</sequence>
<gene>
    <name evidence="2" type="ORF">TDIS_1278</name>
</gene>
<comment type="caution">
    <text evidence="2">The sequence shown here is derived from an EMBL/GenBank/DDBJ whole genome shotgun (WGS) entry which is preliminary data.</text>
</comment>
<dbReference type="Pfam" id="PF07238">
    <property type="entry name" value="PilZ"/>
    <property type="match status" value="1"/>
</dbReference>
<evidence type="ECO:0000313" key="3">
    <source>
        <dbReference type="Proteomes" id="UP000078390"/>
    </source>
</evidence>
<name>A0A179D3V3_9BACT</name>
<evidence type="ECO:0000313" key="2">
    <source>
        <dbReference type="EMBL" id="OAQ20663.1"/>
    </source>
</evidence>
<evidence type="ECO:0000259" key="1">
    <source>
        <dbReference type="Pfam" id="PF07238"/>
    </source>
</evidence>
<feature type="domain" description="PilZ" evidence="1">
    <location>
        <begin position="109"/>
        <end position="216"/>
    </location>
</feature>
<dbReference type="STRING" id="999894.TDIS_1278"/>
<dbReference type="AlphaFoldDB" id="A0A179D3V3"/>
<accession>A0A179D3V3</accession>
<dbReference type="EMBL" id="LWLG01000008">
    <property type="protein sequence ID" value="OAQ20663.1"/>
    <property type="molecule type" value="Genomic_DNA"/>
</dbReference>
<dbReference type="RefSeq" id="WP_068670468.1">
    <property type="nucleotide sequence ID" value="NZ_LWLG01000008.1"/>
</dbReference>
<reference evidence="2 3" key="1">
    <citation type="submission" date="2016-04" db="EMBL/GenBank/DDBJ databases">
        <title>Genome analysis of Thermosulfurimonas dismutans, the first thermophilic sulfur-disproportionating bacterium of the phylum Thermodesulfobacteria.</title>
        <authorList>
            <person name="Mardanov A.V."/>
            <person name="Beletsky A.V."/>
            <person name="Kadnikov V.V."/>
            <person name="Slobodkin A.I."/>
            <person name="Ravin N.V."/>
        </authorList>
    </citation>
    <scope>NUCLEOTIDE SEQUENCE [LARGE SCALE GENOMIC DNA]</scope>
    <source>
        <strain evidence="2 3">S95</strain>
    </source>
</reference>
<organism evidence="2 3">
    <name type="scientific">Thermosulfurimonas dismutans</name>
    <dbReference type="NCBI Taxonomy" id="999894"/>
    <lineage>
        <taxon>Bacteria</taxon>
        <taxon>Pseudomonadati</taxon>
        <taxon>Thermodesulfobacteriota</taxon>
        <taxon>Thermodesulfobacteria</taxon>
        <taxon>Thermodesulfobacteriales</taxon>
        <taxon>Thermodesulfobacteriaceae</taxon>
        <taxon>Thermosulfurimonas</taxon>
    </lineage>
</organism>